<evidence type="ECO:0000256" key="2">
    <source>
        <dbReference type="ARBA" id="ARBA00023125"/>
    </source>
</evidence>
<feature type="domain" description="HTH hxlR-type" evidence="4">
    <location>
        <begin position="7"/>
        <end position="105"/>
    </location>
</feature>
<dbReference type="InterPro" id="IPR036390">
    <property type="entry name" value="WH_DNA-bd_sf"/>
</dbReference>
<protein>
    <submittedName>
        <fullName evidence="5">MarR family transcriptional regulator</fullName>
    </submittedName>
</protein>
<dbReference type="PROSITE" id="PS51118">
    <property type="entry name" value="HTH_HXLR"/>
    <property type="match status" value="1"/>
</dbReference>
<dbReference type="PANTHER" id="PTHR33204:SF29">
    <property type="entry name" value="TRANSCRIPTIONAL REGULATOR"/>
    <property type="match status" value="1"/>
</dbReference>
<dbReference type="GO" id="GO:0003677">
    <property type="term" value="F:DNA binding"/>
    <property type="evidence" value="ECO:0007669"/>
    <property type="project" value="UniProtKB-KW"/>
</dbReference>
<dbReference type="SUPFAM" id="SSF46785">
    <property type="entry name" value="Winged helix' DNA-binding domain"/>
    <property type="match status" value="1"/>
</dbReference>
<evidence type="ECO:0000256" key="3">
    <source>
        <dbReference type="ARBA" id="ARBA00023163"/>
    </source>
</evidence>
<proteinExistence type="predicted"/>
<evidence type="ECO:0000313" key="5">
    <source>
        <dbReference type="EMBL" id="QGY32465.1"/>
    </source>
</evidence>
<reference evidence="5 6" key="1">
    <citation type="submission" date="2017-11" db="EMBL/GenBank/DDBJ databases">
        <title>Genome sequence of Pantoea cypripedii NE1.</title>
        <authorList>
            <person name="Nascimento F.X."/>
        </authorList>
    </citation>
    <scope>NUCLEOTIDE SEQUENCE [LARGE SCALE GENOMIC DNA]</scope>
    <source>
        <strain evidence="5 6">NE1</strain>
        <plasmid evidence="6">pne1b</plasmid>
    </source>
</reference>
<evidence type="ECO:0000259" key="4">
    <source>
        <dbReference type="PROSITE" id="PS51118"/>
    </source>
</evidence>
<keyword evidence="1" id="KW-0805">Transcription regulation</keyword>
<gene>
    <name evidence="5" type="ORF">CUN67_26195</name>
</gene>
<sequence length="105" mass="12288">MMEKTQCSAQQLTDALRVLEGRWKTLIIYHLFKAPVMRNSELRRAIPEVSQKMLIQQLRDLEKEGIVSRTVYPEVPPKVEYRLTEQGRALQPALQALQDWAVQRQ</sequence>
<dbReference type="PANTHER" id="PTHR33204">
    <property type="entry name" value="TRANSCRIPTIONAL REGULATOR, MARR FAMILY"/>
    <property type="match status" value="1"/>
</dbReference>
<keyword evidence="2" id="KW-0238">DNA-binding</keyword>
<dbReference type="RefSeq" id="WP_208718350.1">
    <property type="nucleotide sequence ID" value="NZ_CP024770.1"/>
</dbReference>
<accession>A0A6B9GG39</accession>
<dbReference type="Pfam" id="PF01638">
    <property type="entry name" value="HxlR"/>
    <property type="match status" value="1"/>
</dbReference>
<dbReference type="EMBL" id="CP024770">
    <property type="protein sequence ID" value="QGY32465.1"/>
    <property type="molecule type" value="Genomic_DNA"/>
</dbReference>
<dbReference type="Gene3D" id="1.10.10.10">
    <property type="entry name" value="Winged helix-like DNA-binding domain superfamily/Winged helix DNA-binding domain"/>
    <property type="match status" value="1"/>
</dbReference>
<dbReference type="InterPro" id="IPR036388">
    <property type="entry name" value="WH-like_DNA-bd_sf"/>
</dbReference>
<keyword evidence="3" id="KW-0804">Transcription</keyword>
<evidence type="ECO:0000313" key="6">
    <source>
        <dbReference type="Proteomes" id="UP000502005"/>
    </source>
</evidence>
<dbReference type="InterPro" id="IPR002577">
    <property type="entry name" value="HTH_HxlR"/>
</dbReference>
<dbReference type="Proteomes" id="UP000502005">
    <property type="component" value="Plasmid pNE1B"/>
</dbReference>
<keyword evidence="5" id="KW-0614">Plasmid</keyword>
<dbReference type="AlphaFoldDB" id="A0A6B9GG39"/>
<geneLocation type="plasmid" evidence="6">
    <name>pne1b</name>
</geneLocation>
<name>A0A6B9GG39_PANCY</name>
<evidence type="ECO:0000256" key="1">
    <source>
        <dbReference type="ARBA" id="ARBA00023015"/>
    </source>
</evidence>
<organism evidence="5 6">
    <name type="scientific">Pantoea cypripedii</name>
    <name type="common">Pectobacterium cypripedii</name>
    <name type="synonym">Erwinia cypripedii</name>
    <dbReference type="NCBI Taxonomy" id="55209"/>
    <lineage>
        <taxon>Bacteria</taxon>
        <taxon>Pseudomonadati</taxon>
        <taxon>Pseudomonadota</taxon>
        <taxon>Gammaproteobacteria</taxon>
        <taxon>Enterobacterales</taxon>
        <taxon>Erwiniaceae</taxon>
        <taxon>Pantoea</taxon>
    </lineage>
</organism>